<dbReference type="HOGENOM" id="CLU_790542_0_0_1"/>
<evidence type="ECO:0000313" key="3">
    <source>
        <dbReference type="EMBL" id="EDV94848.1"/>
    </source>
</evidence>
<protein>
    <submittedName>
        <fullName evidence="3">GH17387</fullName>
    </submittedName>
</protein>
<feature type="region of interest" description="Disordered" evidence="1">
    <location>
        <begin position="1"/>
        <end position="50"/>
    </location>
</feature>
<name>B4JSV8_DROGR</name>
<keyword evidence="4" id="KW-1185">Reference proteome</keyword>
<organism evidence="4">
    <name type="scientific">Drosophila grimshawi</name>
    <name type="common">Hawaiian fruit fly</name>
    <name type="synonym">Idiomyia grimshawi</name>
    <dbReference type="NCBI Taxonomy" id="7222"/>
    <lineage>
        <taxon>Eukaryota</taxon>
        <taxon>Metazoa</taxon>
        <taxon>Ecdysozoa</taxon>
        <taxon>Arthropoda</taxon>
        <taxon>Hexapoda</taxon>
        <taxon>Insecta</taxon>
        <taxon>Pterygota</taxon>
        <taxon>Neoptera</taxon>
        <taxon>Endopterygota</taxon>
        <taxon>Diptera</taxon>
        <taxon>Brachycera</taxon>
        <taxon>Muscomorpha</taxon>
        <taxon>Ephydroidea</taxon>
        <taxon>Drosophilidae</taxon>
        <taxon>Drosophila</taxon>
        <taxon>Hawaiian Drosophila</taxon>
    </lineage>
</organism>
<dbReference type="AlphaFoldDB" id="B4JSV8"/>
<evidence type="ECO:0000259" key="2">
    <source>
        <dbReference type="PROSITE" id="PS50213"/>
    </source>
</evidence>
<feature type="compositionally biased region" description="Polar residues" evidence="1">
    <location>
        <begin position="146"/>
        <end position="159"/>
    </location>
</feature>
<evidence type="ECO:0000313" key="4">
    <source>
        <dbReference type="Proteomes" id="UP000001070"/>
    </source>
</evidence>
<dbReference type="EMBL" id="CH916373">
    <property type="protein sequence ID" value="EDV94848.1"/>
    <property type="molecule type" value="Genomic_DNA"/>
</dbReference>
<feature type="compositionally biased region" description="Polar residues" evidence="1">
    <location>
        <begin position="104"/>
        <end position="121"/>
    </location>
</feature>
<dbReference type="InterPro" id="IPR000782">
    <property type="entry name" value="FAS1_domain"/>
</dbReference>
<dbReference type="InParanoid" id="B4JSV8"/>
<feature type="region of interest" description="Disordered" evidence="1">
    <location>
        <begin position="198"/>
        <end position="264"/>
    </location>
</feature>
<feature type="compositionally biased region" description="Basic and acidic residues" evidence="1">
    <location>
        <begin position="126"/>
        <end position="145"/>
    </location>
</feature>
<dbReference type="OrthoDB" id="7873007at2759"/>
<feature type="domain" description="FAS1" evidence="2">
    <location>
        <begin position="306"/>
        <end position="351"/>
    </location>
</feature>
<feature type="compositionally biased region" description="Polar residues" evidence="1">
    <location>
        <begin position="172"/>
        <end position="184"/>
    </location>
</feature>
<feature type="compositionally biased region" description="Low complexity" evidence="1">
    <location>
        <begin position="221"/>
        <end position="232"/>
    </location>
</feature>
<feature type="compositionally biased region" description="Low complexity" evidence="1">
    <location>
        <begin position="27"/>
        <end position="49"/>
    </location>
</feature>
<sequence>MPDSCESETGSLRTKYSSKKPKKDDNNSGTFSYCSSNSSTQSSRYSQYGDNFPTESFEGYSLSGHVSVSNDDYYLSSRSEAAASFTNSRTRSRIHAATKKYQDRASSPIQIISVSNQTTDPITGEMENHDDGASERKVPESDRSTRSVLDQQQSDSSNYSEDKGVQYPSGDELQQSAKSSLSVENSAEQIKAKCESLDISSGDDSKKDGSSNKMGCSLLPSGNGSSDFSISSYEPGQRFYRRTQPWHDDDNINPFDDNENDDDSEPLSYKKYVARLAERALRYCTNYYNYYDKGSKLRPVMEVEISEKVQMIYNSEMQFQTLRHLKKRDKLLQQLNEQLQQQLTLIAPSFQ</sequence>
<accession>B4JSV8</accession>
<dbReference type="Proteomes" id="UP000001070">
    <property type="component" value="Unassembled WGS sequence"/>
</dbReference>
<gene>
    <name evidence="3" type="primary">Dgri\GH17387</name>
    <name evidence="3" type="ORF">Dgri_GH17387</name>
</gene>
<evidence type="ECO:0000256" key="1">
    <source>
        <dbReference type="SAM" id="MobiDB-lite"/>
    </source>
</evidence>
<proteinExistence type="predicted"/>
<dbReference type="OMA" id="GEMENHD"/>
<dbReference type="PROSITE" id="PS50213">
    <property type="entry name" value="FAS1"/>
    <property type="match status" value="1"/>
</dbReference>
<feature type="region of interest" description="Disordered" evidence="1">
    <location>
        <begin position="82"/>
        <end position="184"/>
    </location>
</feature>
<dbReference type="KEGG" id="dgr:6567550"/>
<reference evidence="3 4" key="1">
    <citation type="journal article" date="2007" name="Nature">
        <title>Evolution of genes and genomes on the Drosophila phylogeny.</title>
        <authorList>
            <consortium name="Drosophila 12 Genomes Consortium"/>
            <person name="Clark A.G."/>
            <person name="Eisen M.B."/>
            <person name="Smith D.R."/>
            <person name="Bergman C.M."/>
            <person name="Oliver B."/>
            <person name="Markow T.A."/>
            <person name="Kaufman T.C."/>
            <person name="Kellis M."/>
            <person name="Gelbart W."/>
            <person name="Iyer V.N."/>
            <person name="Pollard D.A."/>
            <person name="Sackton T.B."/>
            <person name="Larracuente A.M."/>
            <person name="Singh N.D."/>
            <person name="Abad J.P."/>
            <person name="Abt D.N."/>
            <person name="Adryan B."/>
            <person name="Aguade M."/>
            <person name="Akashi H."/>
            <person name="Anderson W.W."/>
            <person name="Aquadro C.F."/>
            <person name="Ardell D.H."/>
            <person name="Arguello R."/>
            <person name="Artieri C.G."/>
            <person name="Barbash D.A."/>
            <person name="Barker D."/>
            <person name="Barsanti P."/>
            <person name="Batterham P."/>
            <person name="Batzoglou S."/>
            <person name="Begun D."/>
            <person name="Bhutkar A."/>
            <person name="Blanco E."/>
            <person name="Bosak S.A."/>
            <person name="Bradley R.K."/>
            <person name="Brand A.D."/>
            <person name="Brent M.R."/>
            <person name="Brooks A.N."/>
            <person name="Brown R.H."/>
            <person name="Butlin R.K."/>
            <person name="Caggese C."/>
            <person name="Calvi B.R."/>
            <person name="Bernardo de Carvalho A."/>
            <person name="Caspi A."/>
            <person name="Castrezana S."/>
            <person name="Celniker S.E."/>
            <person name="Chang J.L."/>
            <person name="Chapple C."/>
            <person name="Chatterji S."/>
            <person name="Chinwalla A."/>
            <person name="Civetta A."/>
            <person name="Clifton S.W."/>
            <person name="Comeron J.M."/>
            <person name="Costello J.C."/>
            <person name="Coyne J.A."/>
            <person name="Daub J."/>
            <person name="David R.G."/>
            <person name="Delcher A.L."/>
            <person name="Delehaunty K."/>
            <person name="Do C.B."/>
            <person name="Ebling H."/>
            <person name="Edwards K."/>
            <person name="Eickbush T."/>
            <person name="Evans J.D."/>
            <person name="Filipski A."/>
            <person name="Findeiss S."/>
            <person name="Freyhult E."/>
            <person name="Fulton L."/>
            <person name="Fulton R."/>
            <person name="Garcia A.C."/>
            <person name="Gardiner A."/>
            <person name="Garfield D.A."/>
            <person name="Garvin B.E."/>
            <person name="Gibson G."/>
            <person name="Gilbert D."/>
            <person name="Gnerre S."/>
            <person name="Godfrey J."/>
            <person name="Good R."/>
            <person name="Gotea V."/>
            <person name="Gravely B."/>
            <person name="Greenberg A.J."/>
            <person name="Griffiths-Jones S."/>
            <person name="Gross S."/>
            <person name="Guigo R."/>
            <person name="Gustafson E.A."/>
            <person name="Haerty W."/>
            <person name="Hahn M.W."/>
            <person name="Halligan D.L."/>
            <person name="Halpern A.L."/>
            <person name="Halter G.M."/>
            <person name="Han M.V."/>
            <person name="Heger A."/>
            <person name="Hillier L."/>
            <person name="Hinrichs A.S."/>
            <person name="Holmes I."/>
            <person name="Hoskins R.A."/>
            <person name="Hubisz M.J."/>
            <person name="Hultmark D."/>
            <person name="Huntley M.A."/>
            <person name="Jaffe D.B."/>
            <person name="Jagadeeshan S."/>
            <person name="Jeck W.R."/>
            <person name="Johnson J."/>
            <person name="Jones C.D."/>
            <person name="Jordan W.C."/>
            <person name="Karpen G.H."/>
            <person name="Kataoka E."/>
            <person name="Keightley P.D."/>
            <person name="Kheradpour P."/>
            <person name="Kirkness E.F."/>
            <person name="Koerich L.B."/>
            <person name="Kristiansen K."/>
            <person name="Kudrna D."/>
            <person name="Kulathinal R.J."/>
            <person name="Kumar S."/>
            <person name="Kwok R."/>
            <person name="Lander E."/>
            <person name="Langley C.H."/>
            <person name="Lapoint R."/>
            <person name="Lazzaro B.P."/>
            <person name="Lee S.J."/>
            <person name="Levesque L."/>
            <person name="Li R."/>
            <person name="Lin C.F."/>
            <person name="Lin M.F."/>
            <person name="Lindblad-Toh K."/>
            <person name="Llopart A."/>
            <person name="Long M."/>
            <person name="Low L."/>
            <person name="Lozovsky E."/>
            <person name="Lu J."/>
            <person name="Luo M."/>
            <person name="Machado C.A."/>
            <person name="Makalowski W."/>
            <person name="Marzo M."/>
            <person name="Matsuda M."/>
            <person name="Matzkin L."/>
            <person name="McAllister B."/>
            <person name="McBride C.S."/>
            <person name="McKernan B."/>
            <person name="McKernan K."/>
            <person name="Mendez-Lago M."/>
            <person name="Minx P."/>
            <person name="Mollenhauer M.U."/>
            <person name="Montooth K."/>
            <person name="Mount S.M."/>
            <person name="Mu X."/>
            <person name="Myers E."/>
            <person name="Negre B."/>
            <person name="Newfeld S."/>
            <person name="Nielsen R."/>
            <person name="Noor M.A."/>
            <person name="O'Grady P."/>
            <person name="Pachter L."/>
            <person name="Papaceit M."/>
            <person name="Parisi M.J."/>
            <person name="Parisi M."/>
            <person name="Parts L."/>
            <person name="Pedersen J.S."/>
            <person name="Pesole G."/>
            <person name="Phillippy A.M."/>
            <person name="Ponting C.P."/>
            <person name="Pop M."/>
            <person name="Porcelli D."/>
            <person name="Powell J.R."/>
            <person name="Prohaska S."/>
            <person name="Pruitt K."/>
            <person name="Puig M."/>
            <person name="Quesneville H."/>
            <person name="Ram K.R."/>
            <person name="Rand D."/>
            <person name="Rasmussen M.D."/>
            <person name="Reed L.K."/>
            <person name="Reenan R."/>
            <person name="Reily A."/>
            <person name="Remington K.A."/>
            <person name="Rieger T.T."/>
            <person name="Ritchie M.G."/>
            <person name="Robin C."/>
            <person name="Rogers Y.H."/>
            <person name="Rohde C."/>
            <person name="Rozas J."/>
            <person name="Rubenfield M.J."/>
            <person name="Ruiz A."/>
            <person name="Russo S."/>
            <person name="Salzberg S.L."/>
            <person name="Sanchez-Gracia A."/>
            <person name="Saranga D.J."/>
            <person name="Sato H."/>
            <person name="Schaeffer S.W."/>
            <person name="Schatz M.C."/>
            <person name="Schlenke T."/>
            <person name="Schwartz R."/>
            <person name="Segarra C."/>
            <person name="Singh R.S."/>
            <person name="Sirot L."/>
            <person name="Sirota M."/>
            <person name="Sisneros N.B."/>
            <person name="Smith C.D."/>
            <person name="Smith T.F."/>
            <person name="Spieth J."/>
            <person name="Stage D.E."/>
            <person name="Stark A."/>
            <person name="Stephan W."/>
            <person name="Strausberg R.L."/>
            <person name="Strempel S."/>
            <person name="Sturgill D."/>
            <person name="Sutton G."/>
            <person name="Sutton G.G."/>
            <person name="Tao W."/>
            <person name="Teichmann S."/>
            <person name="Tobari Y.N."/>
            <person name="Tomimura Y."/>
            <person name="Tsolas J.M."/>
            <person name="Valente V.L."/>
            <person name="Venter E."/>
            <person name="Venter J.C."/>
            <person name="Vicario S."/>
            <person name="Vieira F.G."/>
            <person name="Vilella A.J."/>
            <person name="Villasante A."/>
            <person name="Walenz B."/>
            <person name="Wang J."/>
            <person name="Wasserman M."/>
            <person name="Watts T."/>
            <person name="Wilson D."/>
            <person name="Wilson R.K."/>
            <person name="Wing R.A."/>
            <person name="Wolfner M.F."/>
            <person name="Wong A."/>
            <person name="Wong G.K."/>
            <person name="Wu C.I."/>
            <person name="Wu G."/>
            <person name="Yamamoto D."/>
            <person name="Yang H.P."/>
            <person name="Yang S.P."/>
            <person name="Yorke J.A."/>
            <person name="Yoshida K."/>
            <person name="Zdobnov E."/>
            <person name="Zhang P."/>
            <person name="Zhang Y."/>
            <person name="Zimin A.V."/>
            <person name="Baldwin J."/>
            <person name="Abdouelleil A."/>
            <person name="Abdulkadir J."/>
            <person name="Abebe A."/>
            <person name="Abera B."/>
            <person name="Abreu J."/>
            <person name="Acer S.C."/>
            <person name="Aftuck L."/>
            <person name="Alexander A."/>
            <person name="An P."/>
            <person name="Anderson E."/>
            <person name="Anderson S."/>
            <person name="Arachi H."/>
            <person name="Azer M."/>
            <person name="Bachantsang P."/>
            <person name="Barry A."/>
            <person name="Bayul T."/>
            <person name="Berlin A."/>
            <person name="Bessette D."/>
            <person name="Bloom T."/>
            <person name="Blye J."/>
            <person name="Boguslavskiy L."/>
            <person name="Bonnet C."/>
            <person name="Boukhgalter B."/>
            <person name="Bourzgui I."/>
            <person name="Brown A."/>
            <person name="Cahill P."/>
            <person name="Channer S."/>
            <person name="Cheshatsang Y."/>
            <person name="Chuda L."/>
            <person name="Citroen M."/>
            <person name="Collymore A."/>
            <person name="Cooke P."/>
            <person name="Costello M."/>
            <person name="D'Aco K."/>
            <person name="Daza R."/>
            <person name="De Haan G."/>
            <person name="DeGray S."/>
            <person name="DeMaso C."/>
            <person name="Dhargay N."/>
            <person name="Dooley K."/>
            <person name="Dooley E."/>
            <person name="Doricent M."/>
            <person name="Dorje P."/>
            <person name="Dorjee K."/>
            <person name="Dupes A."/>
            <person name="Elong R."/>
            <person name="Falk J."/>
            <person name="Farina A."/>
            <person name="Faro S."/>
            <person name="Ferguson D."/>
            <person name="Fisher S."/>
            <person name="Foley C.D."/>
            <person name="Franke A."/>
            <person name="Friedrich D."/>
            <person name="Gadbois L."/>
            <person name="Gearin G."/>
            <person name="Gearin C.R."/>
            <person name="Giannoukos G."/>
            <person name="Goode T."/>
            <person name="Graham J."/>
            <person name="Grandbois E."/>
            <person name="Grewal S."/>
            <person name="Gyaltsen K."/>
            <person name="Hafez N."/>
            <person name="Hagos B."/>
            <person name="Hall J."/>
            <person name="Henson C."/>
            <person name="Hollinger A."/>
            <person name="Honan T."/>
            <person name="Huard M.D."/>
            <person name="Hughes L."/>
            <person name="Hurhula B."/>
            <person name="Husby M.E."/>
            <person name="Kamat A."/>
            <person name="Kanga B."/>
            <person name="Kashin S."/>
            <person name="Khazanovich D."/>
            <person name="Kisner P."/>
            <person name="Lance K."/>
            <person name="Lara M."/>
            <person name="Lee W."/>
            <person name="Lennon N."/>
            <person name="Letendre F."/>
            <person name="LeVine R."/>
            <person name="Lipovsky A."/>
            <person name="Liu X."/>
            <person name="Liu J."/>
            <person name="Liu S."/>
            <person name="Lokyitsang T."/>
            <person name="Lokyitsang Y."/>
            <person name="Lubonja R."/>
            <person name="Lui A."/>
            <person name="MacDonald P."/>
            <person name="Magnisalis V."/>
            <person name="Maru K."/>
            <person name="Matthews C."/>
            <person name="McCusker W."/>
            <person name="McDonough S."/>
            <person name="Mehta T."/>
            <person name="Meldrim J."/>
            <person name="Meneus L."/>
            <person name="Mihai O."/>
            <person name="Mihalev A."/>
            <person name="Mihova T."/>
            <person name="Mittelman R."/>
            <person name="Mlenga V."/>
            <person name="Montmayeur A."/>
            <person name="Mulrain L."/>
            <person name="Navidi A."/>
            <person name="Naylor J."/>
            <person name="Negash T."/>
            <person name="Nguyen T."/>
            <person name="Nguyen N."/>
            <person name="Nicol R."/>
            <person name="Norbu C."/>
            <person name="Norbu N."/>
            <person name="Novod N."/>
            <person name="O'Neill B."/>
            <person name="Osman S."/>
            <person name="Markiewicz E."/>
            <person name="Oyono O.L."/>
            <person name="Patti C."/>
            <person name="Phunkhang P."/>
            <person name="Pierre F."/>
            <person name="Priest M."/>
            <person name="Raghuraman S."/>
            <person name="Rege F."/>
            <person name="Reyes R."/>
            <person name="Rise C."/>
            <person name="Rogov P."/>
            <person name="Ross K."/>
            <person name="Ryan E."/>
            <person name="Settipalli S."/>
            <person name="Shea T."/>
            <person name="Sherpa N."/>
            <person name="Shi L."/>
            <person name="Shih D."/>
            <person name="Sparrow T."/>
            <person name="Spaulding J."/>
            <person name="Stalker J."/>
            <person name="Stange-Thomann N."/>
            <person name="Stavropoulos S."/>
            <person name="Stone C."/>
            <person name="Strader C."/>
            <person name="Tesfaye S."/>
            <person name="Thomson T."/>
            <person name="Thoulutsang Y."/>
            <person name="Thoulutsang D."/>
            <person name="Topham K."/>
            <person name="Topping I."/>
            <person name="Tsamla T."/>
            <person name="Vassiliev H."/>
            <person name="Vo A."/>
            <person name="Wangchuk T."/>
            <person name="Wangdi T."/>
            <person name="Weiand M."/>
            <person name="Wilkinson J."/>
            <person name="Wilson A."/>
            <person name="Yadav S."/>
            <person name="Young G."/>
            <person name="Yu Q."/>
            <person name="Zembek L."/>
            <person name="Zhong D."/>
            <person name="Zimmer A."/>
            <person name="Zwirko Z."/>
            <person name="Jaffe D.B."/>
            <person name="Alvarez P."/>
            <person name="Brockman W."/>
            <person name="Butler J."/>
            <person name="Chin C."/>
            <person name="Gnerre S."/>
            <person name="Grabherr M."/>
            <person name="Kleber M."/>
            <person name="Mauceli E."/>
            <person name="MacCallum I."/>
        </authorList>
    </citation>
    <scope>NUCLEOTIDE SEQUENCE [LARGE SCALE GENOMIC DNA]</scope>
    <source>
        <strain evidence="4">Tucson 15287-2541.00</strain>
    </source>
</reference>